<feature type="compositionally biased region" description="Basic and acidic residues" evidence="2">
    <location>
        <begin position="215"/>
        <end position="233"/>
    </location>
</feature>
<dbReference type="EMBL" id="JAEPRB010000090">
    <property type="protein sequence ID" value="KAG2222161.1"/>
    <property type="molecule type" value="Genomic_DNA"/>
</dbReference>
<reference evidence="4 5" key="1">
    <citation type="submission" date="2020-12" db="EMBL/GenBank/DDBJ databases">
        <title>Metabolic potential, ecology and presence of endohyphal bacteria is reflected in genomic diversity of Mucoromycotina.</title>
        <authorList>
            <person name="Muszewska A."/>
            <person name="Okrasinska A."/>
            <person name="Steczkiewicz K."/>
            <person name="Drgas O."/>
            <person name="Orlowska M."/>
            <person name="Perlinska-Lenart U."/>
            <person name="Aleksandrzak-Piekarczyk T."/>
            <person name="Szatraj K."/>
            <person name="Zielenkiewicz U."/>
            <person name="Pilsyk S."/>
            <person name="Malc E."/>
            <person name="Mieczkowski P."/>
            <person name="Kruszewska J.S."/>
            <person name="Biernat P."/>
            <person name="Pawlowska J."/>
        </authorList>
    </citation>
    <scope>NUCLEOTIDE SEQUENCE [LARGE SCALE GENOMIC DNA]</scope>
    <source>
        <strain evidence="4 5">CBS 142.35</strain>
    </source>
</reference>
<dbReference type="PROSITE" id="PS50192">
    <property type="entry name" value="T_SNARE"/>
    <property type="match status" value="2"/>
</dbReference>
<feature type="region of interest" description="Disordered" evidence="2">
    <location>
        <begin position="247"/>
        <end position="271"/>
    </location>
</feature>
<evidence type="ECO:0000259" key="3">
    <source>
        <dbReference type="PROSITE" id="PS50192"/>
    </source>
</evidence>
<evidence type="ECO:0000256" key="1">
    <source>
        <dbReference type="ARBA" id="ARBA00009480"/>
    </source>
</evidence>
<dbReference type="GO" id="GO:0005484">
    <property type="term" value="F:SNAP receptor activity"/>
    <property type="evidence" value="ECO:0007669"/>
    <property type="project" value="TreeGrafter"/>
</dbReference>
<dbReference type="CDD" id="cd15857">
    <property type="entry name" value="SNARE_SEC9C"/>
    <property type="match status" value="1"/>
</dbReference>
<keyword evidence="5" id="KW-1185">Reference proteome</keyword>
<protein>
    <recommendedName>
        <fullName evidence="3">t-SNARE coiled-coil homology domain-containing protein</fullName>
    </recommendedName>
</protein>
<evidence type="ECO:0000313" key="4">
    <source>
        <dbReference type="EMBL" id="KAG2222161.1"/>
    </source>
</evidence>
<dbReference type="PANTHER" id="PTHR19305">
    <property type="entry name" value="SYNAPTOSOMAL ASSOCIATED PROTEIN"/>
    <property type="match status" value="1"/>
</dbReference>
<dbReference type="Proteomes" id="UP000646827">
    <property type="component" value="Unassembled WGS sequence"/>
</dbReference>
<dbReference type="PANTHER" id="PTHR19305:SF9">
    <property type="entry name" value="SYNAPTOSOMAL-ASSOCIATED PROTEIN 29"/>
    <property type="match status" value="1"/>
</dbReference>
<comment type="similarity">
    <text evidence="1">Belongs to the SNAP-25 family.</text>
</comment>
<dbReference type="GO" id="GO:0006887">
    <property type="term" value="P:exocytosis"/>
    <property type="evidence" value="ECO:0007669"/>
    <property type="project" value="TreeGrafter"/>
</dbReference>
<name>A0A8H7S3S0_9FUNG</name>
<feature type="compositionally biased region" description="Polar residues" evidence="2">
    <location>
        <begin position="14"/>
        <end position="57"/>
    </location>
</feature>
<dbReference type="Gene3D" id="1.20.5.110">
    <property type="match status" value="2"/>
</dbReference>
<sequence>MGFFSRSKKDKGSPSISSESTNPFESDGASTAGYSTQSTAPPSYKSTPSQDYASPQQGSGGRYGTRRDDQYEAEQRNELFAGASDRRVPPSQRYGGYDDEEQDEGRDAYGRNNRYADEEDEEVGQIKSQIRNVKQDSLESTRRALQKLNETEASAANTMNMLGQQSSQLANVDRNLDLSKAYSDRASNQANELQQLNRSIFIPVVKNPFNKSKRQQREIESLQRDQREHMEERDRIRQYEYESNARIEQAQRRNDRVSANAGYRRGRSEADKRRYQFEADSEDDAVEDEIDENLDLLGGATSRLKNMALTMNEELDSQNKQLDKVNKKVDPLSEKLVSTTHRLNKTR</sequence>
<evidence type="ECO:0000256" key="2">
    <source>
        <dbReference type="SAM" id="MobiDB-lite"/>
    </source>
</evidence>
<accession>A0A8H7S3S0</accession>
<dbReference type="SMART" id="SM00397">
    <property type="entry name" value="t_SNARE"/>
    <property type="match status" value="2"/>
</dbReference>
<dbReference type="OrthoDB" id="18679at2759"/>
<feature type="compositionally biased region" description="Basic and acidic residues" evidence="2">
    <location>
        <begin position="65"/>
        <end position="77"/>
    </location>
</feature>
<feature type="domain" description="T-SNARE coiled-coil homology" evidence="3">
    <location>
        <begin position="131"/>
        <end position="193"/>
    </location>
</feature>
<proteinExistence type="inferred from homology"/>
<dbReference type="GO" id="GO:0005886">
    <property type="term" value="C:plasma membrane"/>
    <property type="evidence" value="ECO:0007669"/>
    <property type="project" value="TreeGrafter"/>
</dbReference>
<feature type="compositionally biased region" description="Basic and acidic residues" evidence="2">
    <location>
        <begin position="247"/>
        <end position="256"/>
    </location>
</feature>
<organism evidence="4 5">
    <name type="scientific">Circinella minor</name>
    <dbReference type="NCBI Taxonomy" id="1195481"/>
    <lineage>
        <taxon>Eukaryota</taxon>
        <taxon>Fungi</taxon>
        <taxon>Fungi incertae sedis</taxon>
        <taxon>Mucoromycota</taxon>
        <taxon>Mucoromycotina</taxon>
        <taxon>Mucoromycetes</taxon>
        <taxon>Mucorales</taxon>
        <taxon>Lichtheimiaceae</taxon>
        <taxon>Circinella</taxon>
    </lineage>
</organism>
<comment type="caution">
    <text evidence="4">The sequence shown here is derived from an EMBL/GenBank/DDBJ whole genome shotgun (WGS) entry which is preliminary data.</text>
</comment>
<dbReference type="AlphaFoldDB" id="A0A8H7S3S0"/>
<evidence type="ECO:0000313" key="5">
    <source>
        <dbReference type="Proteomes" id="UP000646827"/>
    </source>
</evidence>
<gene>
    <name evidence="4" type="ORF">INT45_007178</name>
</gene>
<feature type="region of interest" description="Disordered" evidence="2">
    <location>
        <begin position="212"/>
        <end position="233"/>
    </location>
</feature>
<dbReference type="GO" id="GO:0006906">
    <property type="term" value="P:vesicle fusion"/>
    <property type="evidence" value="ECO:0007669"/>
    <property type="project" value="TreeGrafter"/>
</dbReference>
<dbReference type="CDD" id="cd15886">
    <property type="entry name" value="SNARE_SEC9N"/>
    <property type="match status" value="1"/>
</dbReference>
<dbReference type="InterPro" id="IPR000727">
    <property type="entry name" value="T_SNARE_dom"/>
</dbReference>
<feature type="domain" description="T-SNARE coiled-coil homology" evidence="3">
    <location>
        <begin position="284"/>
        <end position="346"/>
    </location>
</feature>
<feature type="region of interest" description="Disordered" evidence="2">
    <location>
        <begin position="1"/>
        <end position="126"/>
    </location>
</feature>
<dbReference type="GO" id="GO:0019905">
    <property type="term" value="F:syntaxin binding"/>
    <property type="evidence" value="ECO:0007669"/>
    <property type="project" value="TreeGrafter"/>
</dbReference>
<dbReference type="GO" id="GO:0031201">
    <property type="term" value="C:SNARE complex"/>
    <property type="evidence" value="ECO:0007669"/>
    <property type="project" value="TreeGrafter"/>
</dbReference>
<dbReference type="SUPFAM" id="SSF58038">
    <property type="entry name" value="SNARE fusion complex"/>
    <property type="match status" value="2"/>
</dbReference>